<feature type="region of interest" description="Disordered" evidence="1">
    <location>
        <begin position="216"/>
        <end position="240"/>
    </location>
</feature>
<feature type="transmembrane region" description="Helical" evidence="2">
    <location>
        <begin position="58"/>
        <end position="86"/>
    </location>
</feature>
<dbReference type="EMBL" id="CP046455">
    <property type="protein sequence ID" value="QGU08400.1"/>
    <property type="molecule type" value="Genomic_DNA"/>
</dbReference>
<evidence type="ECO:0000256" key="1">
    <source>
        <dbReference type="SAM" id="MobiDB-lite"/>
    </source>
</evidence>
<evidence type="ECO:0000259" key="3">
    <source>
        <dbReference type="Pfam" id="PF10081"/>
    </source>
</evidence>
<sequence>MSRSNLITRSPNPETTRRTSFLQHSREHLLSLHPVGLACALLFYTWSLTPSLLPRMWYFQALATGISLATGYGLGVLGVRIWWWAGFTWQPPARWRRIGWWVLGILALVLIPLFSVLGAQWQWEIRELVDAPRDSRGFYVLVLLLAALIAALLIAVGRAIGRFLGWLNHQQRRILPRPLARLGTVVLMVLLVWVLINGLLIQGVLAVAERSAGPVDQTTREGIEQPRNPERSGSPDSAQAWESLGRDGRGFIGTGPDEAEIAQVTGRAAIEPIRVYAGVDSADSVEGIAENAVAELLRTRGLDRTALLVVTTTGRGWVNEAGAESFEYLHGGDSAIISMQYSHLQSPMAFLADRETPLEAGRVLLEKVFEQWSQLPEGDRPELYVMGESLGSYGAQGAVGSAQGMINQLDGGLLIGTPNFAEPWNRLTEERDAGSLERLPVVDAGQHIRFAERAGDLEVPTAQWEAPRFVFWQHSGDPVTWWSFSLLLNRPDWLAEEPGPWVHPGMRWLPFVTFWQVTADMALSLGVPTGYGHNYGEEAVRLWVRILEPADWEEADTARVMEAIRDPDEGVTPLGEFY</sequence>
<dbReference type="InterPro" id="IPR027788">
    <property type="entry name" value="Alpha/beta-hydrolase_N_dom"/>
</dbReference>
<keyword evidence="2" id="KW-0812">Transmembrane</keyword>
<name>A0A6B8WEI4_9CORY</name>
<feature type="domain" description="Alpha/beta-hydrolase catalytic" evidence="3">
    <location>
        <begin position="273"/>
        <end position="560"/>
    </location>
</feature>
<evidence type="ECO:0000313" key="6">
    <source>
        <dbReference type="Proteomes" id="UP000424462"/>
    </source>
</evidence>
<feature type="transmembrane region" description="Helical" evidence="2">
    <location>
        <begin position="138"/>
        <end position="161"/>
    </location>
</feature>
<proteinExistence type="predicted"/>
<dbReference type="InterPro" id="IPR027787">
    <property type="entry name" value="Alpha/beta-hydrolase_catalytic"/>
</dbReference>
<evidence type="ECO:0008006" key="7">
    <source>
        <dbReference type="Google" id="ProtNLM"/>
    </source>
</evidence>
<feature type="transmembrane region" description="Helical" evidence="2">
    <location>
        <begin position="182"/>
        <end position="208"/>
    </location>
</feature>
<feature type="transmembrane region" description="Helical" evidence="2">
    <location>
        <begin position="28"/>
        <end position="46"/>
    </location>
</feature>
<dbReference type="Proteomes" id="UP000424462">
    <property type="component" value="Chromosome"/>
</dbReference>
<dbReference type="AlphaFoldDB" id="A0A6B8WEI4"/>
<feature type="compositionally biased region" description="Basic and acidic residues" evidence="1">
    <location>
        <begin position="218"/>
        <end position="230"/>
    </location>
</feature>
<keyword evidence="2" id="KW-1133">Transmembrane helix</keyword>
<dbReference type="KEGG" id="cok:COCCU_12500"/>
<keyword evidence="6" id="KW-1185">Reference proteome</keyword>
<reference evidence="5 6" key="1">
    <citation type="submission" date="2019-11" db="EMBL/GenBank/DDBJ databases">
        <title>Complete genome sequence of Corynebacterium kalinowskii 1959, a novel Corynebacterium species isolated from soil of a small paddock in Vilsendorf, Germany.</title>
        <authorList>
            <person name="Schaffert L."/>
            <person name="Ruwe M."/>
            <person name="Milse J."/>
            <person name="Hanuschka K."/>
            <person name="Ortseifen V."/>
            <person name="Droste J."/>
            <person name="Brandt D."/>
            <person name="Schlueter L."/>
            <person name="Kutter Y."/>
            <person name="Vinke S."/>
            <person name="Viehoefer P."/>
            <person name="Jacob L."/>
            <person name="Luebke N.-C."/>
            <person name="Schulte-Berndt E."/>
            <person name="Hain C."/>
            <person name="Linder M."/>
            <person name="Schmidt P."/>
            <person name="Wollenschlaeger L."/>
            <person name="Luttermann T."/>
            <person name="Thieme E."/>
            <person name="Hassa J."/>
            <person name="Haak M."/>
            <person name="Wittchen M."/>
            <person name="Mentz A."/>
            <person name="Persicke M."/>
            <person name="Busche T."/>
            <person name="Ruckert C."/>
        </authorList>
    </citation>
    <scope>NUCLEOTIDE SEQUENCE [LARGE SCALE GENOMIC DNA]</scope>
    <source>
        <strain evidence="5 6">2039</strain>
    </source>
</reference>
<dbReference type="RefSeq" id="WP_197088362.1">
    <property type="nucleotide sequence ID" value="NZ_CP046455.1"/>
</dbReference>
<organism evidence="5 6">
    <name type="scientific">Corynebacterium occultum</name>
    <dbReference type="NCBI Taxonomy" id="2675219"/>
    <lineage>
        <taxon>Bacteria</taxon>
        <taxon>Bacillati</taxon>
        <taxon>Actinomycetota</taxon>
        <taxon>Actinomycetes</taxon>
        <taxon>Mycobacteriales</taxon>
        <taxon>Corynebacteriaceae</taxon>
        <taxon>Corynebacterium</taxon>
    </lineage>
</organism>
<evidence type="ECO:0000313" key="5">
    <source>
        <dbReference type="EMBL" id="QGU08400.1"/>
    </source>
</evidence>
<feature type="domain" description="Alpha/beta-hydrolase N-terminal" evidence="4">
    <location>
        <begin position="48"/>
        <end position="256"/>
    </location>
</feature>
<evidence type="ECO:0000256" key="2">
    <source>
        <dbReference type="SAM" id="Phobius"/>
    </source>
</evidence>
<keyword evidence="2" id="KW-0472">Membrane</keyword>
<protein>
    <recommendedName>
        <fullName evidence="7">Alpha/beta-hydrolase family protein</fullName>
    </recommendedName>
</protein>
<dbReference type="Pfam" id="PF15420">
    <property type="entry name" value="Abhydrolase_9_N"/>
    <property type="match status" value="1"/>
</dbReference>
<dbReference type="Pfam" id="PF10081">
    <property type="entry name" value="Abhydrolase_9"/>
    <property type="match status" value="1"/>
</dbReference>
<accession>A0A6B8WEI4</accession>
<feature type="transmembrane region" description="Helical" evidence="2">
    <location>
        <begin position="98"/>
        <end position="118"/>
    </location>
</feature>
<evidence type="ECO:0000259" key="4">
    <source>
        <dbReference type="Pfam" id="PF15420"/>
    </source>
</evidence>
<gene>
    <name evidence="5" type="ORF">COCCU_12500</name>
</gene>